<dbReference type="PROSITE" id="PS51154">
    <property type="entry name" value="MACRO"/>
    <property type="match status" value="1"/>
</dbReference>
<dbReference type="Pfam" id="PF01661">
    <property type="entry name" value="Macro"/>
    <property type="match status" value="1"/>
</dbReference>
<proteinExistence type="predicted"/>
<sequence>MTFQILHNDITKMNTDAIVNAANSKLLMGGGVCGAIFRAAGEEELQKECEQIKQCPVGHAVITKGYNLKAKYIIHTVGPIYKDGNSNEAKFLRSAYETSLKLAKDYNLKSIAFPLISSGIYGYPKKEALNIAVSTIKEFLADNDMDIYLVVFDRKAVHLSEELYEKIEHYINDFYEDENYRLRDIYSLEIEEIYHDDCNFQEPIYETKDFNKRSLERILDNIDESFSQMLLRLIDEKGKTDVEVYKKANMDRKLFSKIRSNKDYNPKKSTALSLAIGLELSLDETKDLLAKAGYTLSPSHKFDLIVEYFIKNKNYDIFIINEALFSFEQPLLAT</sequence>
<evidence type="ECO:0000313" key="3">
    <source>
        <dbReference type="Proteomes" id="UP000031189"/>
    </source>
</evidence>
<name>A0A0B3W0V1_9FIRM</name>
<dbReference type="PANTHER" id="PTHR11106:SF27">
    <property type="entry name" value="MACRO DOMAIN-CONTAINING PROTEIN"/>
    <property type="match status" value="1"/>
</dbReference>
<reference evidence="2 3" key="1">
    <citation type="submission" date="2014-12" db="EMBL/GenBank/DDBJ databases">
        <title>Draft genome sequence of Terrisporobacter sp. 08-306576, isolated from the blood culture of a bacteremia patient.</title>
        <authorList>
            <person name="Lund L.C."/>
            <person name="Sydenham T.V."/>
            <person name="Hogh S.V."/>
            <person name="Skov M.N."/>
            <person name="Kemp M."/>
            <person name="Justesen U.S."/>
        </authorList>
    </citation>
    <scope>NUCLEOTIDE SEQUENCE [LARGE SCALE GENOMIC DNA]</scope>
    <source>
        <strain evidence="2 3">08-306576</strain>
    </source>
</reference>
<dbReference type="Proteomes" id="UP000031189">
    <property type="component" value="Unassembled WGS sequence"/>
</dbReference>
<keyword evidence="3" id="KW-1185">Reference proteome</keyword>
<dbReference type="PANTHER" id="PTHR11106">
    <property type="entry name" value="GANGLIOSIDE INDUCED DIFFERENTIATION ASSOCIATED PROTEIN 2-RELATED"/>
    <property type="match status" value="1"/>
</dbReference>
<accession>A0A0B3W0V1</accession>
<dbReference type="CDD" id="cd02908">
    <property type="entry name" value="Macro_OAADPr_deacetylase"/>
    <property type="match status" value="1"/>
</dbReference>
<comment type="caution">
    <text evidence="2">The sequence shown here is derived from an EMBL/GenBank/DDBJ whole genome shotgun (WGS) entry which is preliminary data.</text>
</comment>
<dbReference type="STRING" id="1577792.QX51_01400"/>
<dbReference type="AlphaFoldDB" id="A0A0B3W0V1"/>
<dbReference type="SMART" id="SM00506">
    <property type="entry name" value="A1pp"/>
    <property type="match status" value="1"/>
</dbReference>
<evidence type="ECO:0000313" key="2">
    <source>
        <dbReference type="EMBL" id="KHS58648.1"/>
    </source>
</evidence>
<organism evidence="2 3">
    <name type="scientific">Terrisporobacter othiniensis</name>
    <dbReference type="NCBI Taxonomy" id="1577792"/>
    <lineage>
        <taxon>Bacteria</taxon>
        <taxon>Bacillati</taxon>
        <taxon>Bacillota</taxon>
        <taxon>Clostridia</taxon>
        <taxon>Peptostreptococcales</taxon>
        <taxon>Peptostreptococcaceae</taxon>
        <taxon>Terrisporobacter</taxon>
    </lineage>
</organism>
<dbReference type="RefSeq" id="WP_039678117.1">
    <property type="nucleotide sequence ID" value="NZ_JWHR01000018.1"/>
</dbReference>
<feature type="domain" description="Macro" evidence="1">
    <location>
        <begin position="1"/>
        <end position="168"/>
    </location>
</feature>
<evidence type="ECO:0000259" key="1">
    <source>
        <dbReference type="PROSITE" id="PS51154"/>
    </source>
</evidence>
<protein>
    <submittedName>
        <fullName evidence="2">Appr-1-p processing protein</fullName>
    </submittedName>
</protein>
<dbReference type="SUPFAM" id="SSF52949">
    <property type="entry name" value="Macro domain-like"/>
    <property type="match status" value="1"/>
</dbReference>
<dbReference type="EMBL" id="JWHR01000018">
    <property type="protein sequence ID" value="KHS58648.1"/>
    <property type="molecule type" value="Genomic_DNA"/>
</dbReference>
<dbReference type="InterPro" id="IPR043472">
    <property type="entry name" value="Macro_dom-like"/>
</dbReference>
<dbReference type="InterPro" id="IPR002589">
    <property type="entry name" value="Macro_dom"/>
</dbReference>
<gene>
    <name evidence="2" type="ORF">QX51_01400</name>
</gene>
<dbReference type="OrthoDB" id="6194521at2"/>
<dbReference type="Gene3D" id="3.40.220.10">
    <property type="entry name" value="Leucine Aminopeptidase, subunit E, domain 1"/>
    <property type="match status" value="1"/>
</dbReference>